<keyword evidence="1" id="KW-0732">Signal</keyword>
<evidence type="ECO:0000313" key="3">
    <source>
        <dbReference type="Proteomes" id="UP000040841"/>
    </source>
</evidence>
<evidence type="ECO:0000313" key="2">
    <source>
        <dbReference type="EMBL" id="CNI39102.1"/>
    </source>
</evidence>
<gene>
    <name evidence="2" type="ORF">ERS008502_03117</name>
</gene>
<dbReference type="EMBL" id="CQBM01000008">
    <property type="protein sequence ID" value="CNI39102.1"/>
    <property type="molecule type" value="Genomic_DNA"/>
</dbReference>
<protein>
    <recommendedName>
        <fullName evidence="4">Lipoprotein</fullName>
    </recommendedName>
</protein>
<feature type="signal peptide" evidence="1">
    <location>
        <begin position="1"/>
        <end position="20"/>
    </location>
</feature>
<evidence type="ECO:0008006" key="4">
    <source>
        <dbReference type="Google" id="ProtNLM"/>
    </source>
</evidence>
<dbReference type="AlphaFoldDB" id="A0AA36PP80"/>
<feature type="chain" id="PRO_5041420283" description="Lipoprotein" evidence="1">
    <location>
        <begin position="21"/>
        <end position="189"/>
    </location>
</feature>
<comment type="caution">
    <text evidence="2">The sequence shown here is derived from an EMBL/GenBank/DDBJ whole genome shotgun (WGS) entry which is preliminary data.</text>
</comment>
<sequence length="189" mass="21184">MSLIKIIKFNIVLISVCAISGCSVSLTKSMEDYTGSDSARIRVKNYLPPLTLEVYEKSGQCFKLVSMNTLTAGINVAGIKSTYNKKITGMRPPSPEMSGMDSLEYSVKSNQHIRITYKEETFRSQYNQVIATRSVGFVPETGHDYDVYAVNSGVRVVDLNNSDGAPRYWGEDEKECQYKNGLLGQRNYY</sequence>
<proteinExistence type="predicted"/>
<evidence type="ECO:0000256" key="1">
    <source>
        <dbReference type="SAM" id="SignalP"/>
    </source>
</evidence>
<dbReference type="Proteomes" id="UP000040841">
    <property type="component" value="Unassembled WGS sequence"/>
</dbReference>
<organism evidence="2 3">
    <name type="scientific">Yersinia mollaretii</name>
    <dbReference type="NCBI Taxonomy" id="33060"/>
    <lineage>
        <taxon>Bacteria</taxon>
        <taxon>Pseudomonadati</taxon>
        <taxon>Pseudomonadota</taxon>
        <taxon>Gammaproteobacteria</taxon>
        <taxon>Enterobacterales</taxon>
        <taxon>Yersiniaceae</taxon>
        <taxon>Yersinia</taxon>
    </lineage>
</organism>
<accession>A0AA36PP80</accession>
<reference evidence="2 3" key="1">
    <citation type="submission" date="2015-03" db="EMBL/GenBank/DDBJ databases">
        <authorList>
            <consortium name="Pathogen Informatics"/>
            <person name="Murphy D."/>
        </authorList>
    </citation>
    <scope>NUCLEOTIDE SEQUENCE [LARGE SCALE GENOMIC DNA]</scope>
    <source>
        <strain evidence="2 3">FE82747</strain>
    </source>
</reference>
<name>A0AA36PP80_YERMO</name>
<dbReference type="PROSITE" id="PS51257">
    <property type="entry name" value="PROKAR_LIPOPROTEIN"/>
    <property type="match status" value="1"/>
</dbReference>
<dbReference type="RefSeq" id="WP_208760612.1">
    <property type="nucleotide sequence ID" value="NZ_CABHYS010000011.1"/>
</dbReference>